<comment type="caution">
    <text evidence="5">The sequence shown here is derived from an EMBL/GenBank/DDBJ whole genome shotgun (WGS) entry which is preliminary data.</text>
</comment>
<evidence type="ECO:0000259" key="3">
    <source>
        <dbReference type="Pfam" id="PF01926"/>
    </source>
</evidence>
<proteinExistence type="predicted"/>
<feature type="transmembrane region" description="Helical" evidence="2">
    <location>
        <begin position="889"/>
        <end position="908"/>
    </location>
</feature>
<dbReference type="Gene3D" id="3.40.50.300">
    <property type="entry name" value="P-loop containing nucleotide triphosphate hydrolases"/>
    <property type="match status" value="1"/>
</dbReference>
<keyword evidence="2" id="KW-1133">Transmembrane helix</keyword>
<sequence>MITQRTLHTSHLRSIGGAKWPSIVSSGTASQHGIFCSLSTPFPLQRSQSLSSRRFKGPLARQALSVARQGPSAASRQSVAAASSQVAVFPAGRKQAKVTLPALIIVVSATEVLQRRDSIAEDLGTAISEGATGILLGDAQGLGGAELYEAAVLLKDLLRGRGILLIEDRTDIVGAAEVDGVVLSRQGLPTVVARRSLPDAANLVGRRVASGQEAQQAASDGASLLLVEGTSRQSAATSEAIREAKGSQQGGSVPVIAVVPEQASVSREEAASLVEAGPDGIALPLERMQQTAASFSGRTDREALNPVRDILDALSGGHSASPAAPAREGQRQQDGDDSSGKSLRHLLDESKESLIEAERAFLSKALALLQEVVPSMEEISLLREALKQLDQPFLVVIVGEFNSGKSTVINALLGTRFLAEGILPTTNEISVLKFRDADEPMEDERMEDGYTVKYLPSELLRDLNIVDTPGTNVILERQQRLTEEYVPRADMVLFTMSADRPFTDSEVRFLKYIRQWGKKVIFLVNKVDILSDSAEVEEVASFVANNARRVLGVEAARVLPVSARSALDAKLAATKEKRGFSGGNSLPVLDEDSLARDQSWQKSRFGELESFMVEFLVGGASAGESLRLKLQTPLFVSDALLEAARQQLEAERSTAEQDAAVVRSVQDQLAEFRKSMEADGAAQRSECRRLVSTAVRRAGWLVDEVLQLSNTEALSAYVFGSKARLGSLPVARSFDSEVIGETAGRMQSIVSEHQAWLSSNCDRQVSNYRAFAEERAQALGTSLQELTKGADSATGSGSGGFFGTGEEARRQWREQRDKLDEEQEPLSIVNKGGESTAVEALLRFDSKVAALVLEEEVREAFFGSISSAIGAGVVGVVATWILPSTLEDLLAIGLAGLAGYVALLNLPLRRAEAKSKLERVANNFLQEVESKLQAELEAGLEKCVSETNSFMKPVEEATAAVVGKLKDAERRRAELAEELEGLKQRAASIE</sequence>
<feature type="region of interest" description="Disordered" evidence="1">
    <location>
        <begin position="788"/>
        <end position="807"/>
    </location>
</feature>
<feature type="domain" description="Thiamine phosphate synthase/TenI" evidence="4">
    <location>
        <begin position="112"/>
        <end position="283"/>
    </location>
</feature>
<keyword evidence="2" id="KW-0472">Membrane</keyword>
<dbReference type="InterPro" id="IPR013785">
    <property type="entry name" value="Aldolase_TIM"/>
</dbReference>
<dbReference type="PANTHER" id="PTHR43681">
    <property type="entry name" value="TRANSMEMBRANE GTPASE FZO"/>
    <property type="match status" value="1"/>
</dbReference>
<keyword evidence="6" id="KW-1185">Reference proteome</keyword>
<dbReference type="PANTHER" id="PTHR43681:SF1">
    <property type="entry name" value="SARCALUMENIN"/>
    <property type="match status" value="1"/>
</dbReference>
<dbReference type="SUPFAM" id="SSF52540">
    <property type="entry name" value="P-loop containing nucleoside triphosphate hydrolases"/>
    <property type="match status" value="1"/>
</dbReference>
<dbReference type="InterPro" id="IPR022998">
    <property type="entry name" value="ThiamineP_synth_TenI"/>
</dbReference>
<dbReference type="CDD" id="cd09912">
    <property type="entry name" value="DLP_2"/>
    <property type="match status" value="1"/>
</dbReference>
<evidence type="ECO:0000256" key="1">
    <source>
        <dbReference type="SAM" id="MobiDB-lite"/>
    </source>
</evidence>
<accession>A0ABP1GCU5</accession>
<dbReference type="CDD" id="cd00564">
    <property type="entry name" value="TMP_TenI"/>
    <property type="match status" value="1"/>
</dbReference>
<feature type="domain" description="G" evidence="3">
    <location>
        <begin position="395"/>
        <end position="526"/>
    </location>
</feature>
<organism evidence="5 6">
    <name type="scientific">Coccomyxa viridis</name>
    <dbReference type="NCBI Taxonomy" id="1274662"/>
    <lineage>
        <taxon>Eukaryota</taxon>
        <taxon>Viridiplantae</taxon>
        <taxon>Chlorophyta</taxon>
        <taxon>core chlorophytes</taxon>
        <taxon>Trebouxiophyceae</taxon>
        <taxon>Trebouxiophyceae incertae sedis</taxon>
        <taxon>Coccomyxaceae</taxon>
        <taxon>Coccomyxa</taxon>
    </lineage>
</organism>
<dbReference type="InterPro" id="IPR036206">
    <property type="entry name" value="ThiamineP_synth_sf"/>
</dbReference>
<dbReference type="InterPro" id="IPR006073">
    <property type="entry name" value="GTP-bd"/>
</dbReference>
<dbReference type="Gene3D" id="3.20.20.70">
    <property type="entry name" value="Aldolase class I"/>
    <property type="match status" value="1"/>
</dbReference>
<reference evidence="5 6" key="1">
    <citation type="submission" date="2024-06" db="EMBL/GenBank/DDBJ databases">
        <authorList>
            <person name="Kraege A."/>
            <person name="Thomma B."/>
        </authorList>
    </citation>
    <scope>NUCLEOTIDE SEQUENCE [LARGE SCALE GENOMIC DNA]</scope>
</reference>
<evidence type="ECO:0000313" key="5">
    <source>
        <dbReference type="EMBL" id="CAL5229657.1"/>
    </source>
</evidence>
<evidence type="ECO:0000313" key="6">
    <source>
        <dbReference type="Proteomes" id="UP001497392"/>
    </source>
</evidence>
<dbReference type="EMBL" id="CAXHTA020000021">
    <property type="protein sequence ID" value="CAL5229657.1"/>
    <property type="molecule type" value="Genomic_DNA"/>
</dbReference>
<feature type="transmembrane region" description="Helical" evidence="2">
    <location>
        <begin position="860"/>
        <end position="883"/>
    </location>
</feature>
<evidence type="ECO:0000256" key="2">
    <source>
        <dbReference type="SAM" id="Phobius"/>
    </source>
</evidence>
<dbReference type="Pfam" id="PF01926">
    <property type="entry name" value="MMR_HSR1"/>
    <property type="match status" value="1"/>
</dbReference>
<keyword evidence="2" id="KW-0812">Transmembrane</keyword>
<dbReference type="Pfam" id="PF02581">
    <property type="entry name" value="TMP-TENI"/>
    <property type="match status" value="1"/>
</dbReference>
<protein>
    <submittedName>
        <fullName evidence="5">G13022 protein</fullName>
    </submittedName>
</protein>
<dbReference type="InterPro" id="IPR051943">
    <property type="entry name" value="TRAFAC_Dynamin-like_GTPase"/>
</dbReference>
<evidence type="ECO:0000259" key="4">
    <source>
        <dbReference type="Pfam" id="PF02581"/>
    </source>
</evidence>
<feature type="region of interest" description="Disordered" evidence="1">
    <location>
        <begin position="314"/>
        <end position="342"/>
    </location>
</feature>
<gene>
    <name evidence="5" type="primary">g13022</name>
    <name evidence="5" type="ORF">VP750_LOCUS11563</name>
</gene>
<name>A0ABP1GCU5_9CHLO</name>
<dbReference type="InterPro" id="IPR027417">
    <property type="entry name" value="P-loop_NTPase"/>
</dbReference>
<dbReference type="Proteomes" id="UP001497392">
    <property type="component" value="Unassembled WGS sequence"/>
</dbReference>
<dbReference type="SUPFAM" id="SSF51391">
    <property type="entry name" value="Thiamin phosphate synthase"/>
    <property type="match status" value="1"/>
</dbReference>